<evidence type="ECO:0000256" key="5">
    <source>
        <dbReference type="ARBA" id="ARBA00023136"/>
    </source>
</evidence>
<dbReference type="InterPro" id="IPR014528">
    <property type="entry name" value="GdpP/PdeA"/>
</dbReference>
<keyword evidence="9" id="KW-1185">Reference proteome</keyword>
<gene>
    <name evidence="8" type="ORF">HMPREF0061_1237</name>
</gene>
<dbReference type="Pfam" id="PF01368">
    <property type="entry name" value="DHH"/>
    <property type="match status" value="1"/>
</dbReference>
<proteinExistence type="predicted"/>
<accession>A0ABN0A854</accession>
<dbReference type="PANTHER" id="PTHR47618">
    <property type="entry name" value="BIFUNCTIONAL OLIGORIBONUCLEASE AND PAP PHOSPHATASE NRNA"/>
    <property type="match status" value="1"/>
</dbReference>
<dbReference type="InterPro" id="IPR051319">
    <property type="entry name" value="Oligoribo/pAp-PDE_c-di-AMP_PDE"/>
</dbReference>
<feature type="domain" description="GGDEF" evidence="7">
    <location>
        <begin position="203"/>
        <end position="335"/>
    </location>
</feature>
<dbReference type="Pfam" id="PF24898">
    <property type="entry name" value="GGDEF_GdpP"/>
    <property type="match status" value="1"/>
</dbReference>
<evidence type="ECO:0000256" key="4">
    <source>
        <dbReference type="ARBA" id="ARBA00022989"/>
    </source>
</evidence>
<dbReference type="InterPro" id="IPR003156">
    <property type="entry name" value="DHHA1_dom"/>
</dbReference>
<protein>
    <submittedName>
        <fullName evidence="8">DHHA1 domain protein</fullName>
    </submittedName>
</protein>
<evidence type="ECO:0000259" key="7">
    <source>
        <dbReference type="PROSITE" id="PS50887"/>
    </source>
</evidence>
<name>A0ABN0A854_AERVM</name>
<evidence type="ECO:0000256" key="6">
    <source>
        <dbReference type="SAM" id="Phobius"/>
    </source>
</evidence>
<reference evidence="8 9" key="1">
    <citation type="submission" date="2010-04" db="EMBL/GenBank/DDBJ databases">
        <authorList>
            <person name="Muzny D."/>
            <person name="Qin X."/>
            <person name="Deng J."/>
            <person name="Jiang H."/>
            <person name="Liu Y."/>
            <person name="Qu J."/>
            <person name="Song X.-Z."/>
            <person name="Zhang L."/>
            <person name="Thornton R."/>
            <person name="Coyle M."/>
            <person name="Francisco L."/>
            <person name="Jackson L."/>
            <person name="Javaid M."/>
            <person name="Korchina V."/>
            <person name="Kovar C."/>
            <person name="Mata R."/>
            <person name="Mathew T."/>
            <person name="Ngo R."/>
            <person name="Nguyen L."/>
            <person name="Nguyen N."/>
            <person name="Okwuonu G."/>
            <person name="Ongeri F."/>
            <person name="Pham C."/>
            <person name="Simmons D."/>
            <person name="Wilczek-Boney K."/>
            <person name="Hale W."/>
            <person name="Jakkamsetti A."/>
            <person name="Pham P."/>
            <person name="Ruth R."/>
            <person name="San Lucas F."/>
            <person name="Warren J."/>
            <person name="Zhang J."/>
            <person name="Zhao Z."/>
            <person name="Zhou C."/>
            <person name="Zhu D."/>
            <person name="Lee S."/>
            <person name="Bess C."/>
            <person name="Blankenburg K."/>
            <person name="Forbes L."/>
            <person name="Fu Q."/>
            <person name="Gubbala S."/>
            <person name="Hirani K."/>
            <person name="Jayaseelan J.C."/>
            <person name="Lara F."/>
            <person name="Munidasa M."/>
            <person name="Palculict T."/>
            <person name="Patil S."/>
            <person name="Pu L.-L."/>
            <person name="Saada N."/>
            <person name="Tang L."/>
            <person name="Weissenberger G."/>
            <person name="Zhu Y."/>
            <person name="Hemphill L."/>
            <person name="Shang Y."/>
            <person name="Youmans B."/>
            <person name="Ayvaz T."/>
            <person name="Ross M."/>
            <person name="Santibanez J."/>
            <person name="Aqrawi P."/>
            <person name="Gross S."/>
            <person name="Joshi V."/>
            <person name="Fowler G."/>
            <person name="Nazareth L."/>
            <person name="Reid J."/>
            <person name="Worley K."/>
            <person name="Petrosino J."/>
            <person name="Highlander S."/>
            <person name="Gibbs R."/>
            <person name="Gibbs R."/>
        </authorList>
    </citation>
    <scope>NUCLEOTIDE SEQUENCE [LARGE SCALE GENOMIC DNA]</scope>
    <source>
        <strain evidence="8 9">ATCC 11563</strain>
    </source>
</reference>
<evidence type="ECO:0000256" key="3">
    <source>
        <dbReference type="ARBA" id="ARBA00022692"/>
    </source>
</evidence>
<dbReference type="PIRSF" id="PIRSF026583">
    <property type="entry name" value="YybT"/>
    <property type="match status" value="1"/>
</dbReference>
<dbReference type="Gene3D" id="3.90.1640.10">
    <property type="entry name" value="inorganic pyrophosphatase (n-terminal core)"/>
    <property type="match status" value="1"/>
</dbReference>
<organism evidence="8 9">
    <name type="scientific">Aerococcus viridans (strain ATCC 11563 / DSM 20340 / CCUG 4311 / JCM 20461 / NBRC 12219 / NCTC 8251 / M1)</name>
    <dbReference type="NCBI Taxonomy" id="655812"/>
    <lineage>
        <taxon>Bacteria</taxon>
        <taxon>Bacillati</taxon>
        <taxon>Bacillota</taxon>
        <taxon>Bacilli</taxon>
        <taxon>Lactobacillales</taxon>
        <taxon>Aerococcaceae</taxon>
        <taxon>Aerococcus</taxon>
    </lineage>
</organism>
<feature type="transmembrane region" description="Helical" evidence="6">
    <location>
        <begin position="62"/>
        <end position="85"/>
    </location>
</feature>
<dbReference type="InterPro" id="IPR001667">
    <property type="entry name" value="DDH_dom"/>
</dbReference>
<dbReference type="SUPFAM" id="SSF64182">
    <property type="entry name" value="DHH phosphoesterases"/>
    <property type="match status" value="1"/>
</dbReference>
<dbReference type="InterPro" id="IPR000160">
    <property type="entry name" value="GGDEF_dom"/>
</dbReference>
<evidence type="ECO:0000256" key="1">
    <source>
        <dbReference type="ARBA" id="ARBA00004651"/>
    </source>
</evidence>
<dbReference type="EMBL" id="ADNT01000085">
    <property type="protein sequence ID" value="EFG49419.1"/>
    <property type="molecule type" value="Genomic_DNA"/>
</dbReference>
<dbReference type="Gene3D" id="3.30.450.20">
    <property type="entry name" value="PAS domain"/>
    <property type="match status" value="1"/>
</dbReference>
<dbReference type="InterPro" id="IPR038763">
    <property type="entry name" value="DHH_sf"/>
</dbReference>
<comment type="caution">
    <text evidence="8">The sequence shown here is derived from an EMBL/GenBank/DDBJ whole genome shotgun (WGS) entry which is preliminary data.</text>
</comment>
<dbReference type="Proteomes" id="UP000003764">
    <property type="component" value="Unassembled WGS sequence"/>
</dbReference>
<dbReference type="InterPro" id="IPR049553">
    <property type="entry name" value="GdpP-like_PAS"/>
</dbReference>
<keyword evidence="4 6" id="KW-1133">Transmembrane helix</keyword>
<comment type="subcellular location">
    <subcellularLocation>
        <location evidence="1">Cell membrane</location>
        <topology evidence="1">Multi-pass membrane protein</topology>
    </subcellularLocation>
</comment>
<dbReference type="Gene3D" id="3.10.310.30">
    <property type="match status" value="1"/>
</dbReference>
<feature type="transmembrane region" description="Helical" evidence="6">
    <location>
        <begin position="34"/>
        <end position="55"/>
    </location>
</feature>
<keyword evidence="3 6" id="KW-0812">Transmembrane</keyword>
<sequence length="690" mass="77766">MVYVKVSNFDLKEIIMKRENWQSKIPSFLLKSAIIWPLIIALLLLIIVIGISATVSLQMGFVIVSLVVVVIGLLGFALVLMLTALSEYILGLGNQIKSVQSEILLKMPIGIIVFDENDPTIEWVNPFLQKYFYQKEIIGLNINDLDEEIFELYKDFQEDPSLKSKRFQWKNAHFEVTYLRDEHAMYFIDATKYGVIAENADLGRIVIGHIVIDNYDETVSSMNDRRKSTIDNLVTSDLSKWAKNYDSYIKRLDDDHFLLVSTYGQLSRMEENKFVVVDNLREKTSKANTPLTISMGISYQEKDDVIDVDDISDQAQSNLDLAQSRGGDQVVVRTKNQKARYYGGKTNPMEKRTRVRSRQIANTISTMIQNTSSVFVMGHDYPDMDAVGACLGIRRIAQMNNQICYVIIDESRINDGIERLLVELRKDESIAESIISPEQAEELMAQDSLLFLVDVHRPSITIAPDLITPNRPVIIIDHHRKGEEVPDNVLLEYIEPYASSASELITEFFEYQNQESEPIKRIEATAMLAGMIVDTRNFSLRTGSRTFDAASYLKSVGADSFMIQNLLKEDLTDYIKRNQLIENVELISGNLGIASGEDQDVYDSVTAAQAADTLLSMRNVDASFVVYLREDGRVGISARSLGTINVQRIMEELGGGGHLSNAATQISDVTVSEAVDMLKSVIMDKDEEDE</sequence>
<keyword evidence="5 6" id="KW-0472">Membrane</keyword>
<dbReference type="Pfam" id="PF02272">
    <property type="entry name" value="DHHA1"/>
    <property type="match status" value="1"/>
</dbReference>
<evidence type="ECO:0000313" key="8">
    <source>
        <dbReference type="EMBL" id="EFG49419.1"/>
    </source>
</evidence>
<evidence type="ECO:0000256" key="2">
    <source>
        <dbReference type="ARBA" id="ARBA00022475"/>
    </source>
</evidence>
<dbReference type="Pfam" id="PF21370">
    <property type="entry name" value="PAS_GdpP"/>
    <property type="match status" value="1"/>
</dbReference>
<dbReference type="PROSITE" id="PS50887">
    <property type="entry name" value="GGDEF"/>
    <property type="match status" value="1"/>
</dbReference>
<keyword evidence="2" id="KW-1003">Cell membrane</keyword>
<dbReference type="PANTHER" id="PTHR47618:SF2">
    <property type="entry name" value="CYCLIC-DI-AMP PHOSPHODIESTERASE GDPP"/>
    <property type="match status" value="1"/>
</dbReference>
<evidence type="ECO:0000313" key="9">
    <source>
        <dbReference type="Proteomes" id="UP000003764"/>
    </source>
</evidence>